<dbReference type="STRING" id="390640.SAMN04488034_104214"/>
<keyword evidence="1" id="KW-0732">Signal</keyword>
<evidence type="ECO:0008006" key="4">
    <source>
        <dbReference type="Google" id="ProtNLM"/>
    </source>
</evidence>
<name>A0A1H5NIR0_9FLAO</name>
<protein>
    <recommendedName>
        <fullName evidence="4">GLPGLI family protein</fullName>
    </recommendedName>
</protein>
<gene>
    <name evidence="2" type="ORF">SAMN04488034_104214</name>
</gene>
<organism evidence="2 3">
    <name type="scientific">Salinimicrobium catena</name>
    <dbReference type="NCBI Taxonomy" id="390640"/>
    <lineage>
        <taxon>Bacteria</taxon>
        <taxon>Pseudomonadati</taxon>
        <taxon>Bacteroidota</taxon>
        <taxon>Flavobacteriia</taxon>
        <taxon>Flavobacteriales</taxon>
        <taxon>Flavobacteriaceae</taxon>
        <taxon>Salinimicrobium</taxon>
    </lineage>
</organism>
<dbReference type="EMBL" id="FNUG01000004">
    <property type="protein sequence ID" value="SEF01340.1"/>
    <property type="molecule type" value="Genomic_DNA"/>
</dbReference>
<accession>A0A1H5NIR0</accession>
<keyword evidence="3" id="KW-1185">Reference proteome</keyword>
<reference evidence="2 3" key="1">
    <citation type="submission" date="2016-10" db="EMBL/GenBank/DDBJ databases">
        <authorList>
            <person name="de Groot N.N."/>
        </authorList>
    </citation>
    <scope>NUCLEOTIDE SEQUENCE [LARGE SCALE GENOMIC DNA]</scope>
    <source>
        <strain evidence="2 3">DSM 23553</strain>
    </source>
</reference>
<proteinExistence type="predicted"/>
<dbReference type="AlphaFoldDB" id="A0A1H5NIR0"/>
<feature type="chain" id="PRO_5011496790" description="GLPGLI family protein" evidence="1">
    <location>
        <begin position="19"/>
        <end position="227"/>
    </location>
</feature>
<evidence type="ECO:0000313" key="2">
    <source>
        <dbReference type="EMBL" id="SEF01340.1"/>
    </source>
</evidence>
<evidence type="ECO:0000313" key="3">
    <source>
        <dbReference type="Proteomes" id="UP000199448"/>
    </source>
</evidence>
<feature type="signal peptide" evidence="1">
    <location>
        <begin position="1"/>
        <end position="18"/>
    </location>
</feature>
<dbReference type="Proteomes" id="UP000199448">
    <property type="component" value="Unassembled WGS sequence"/>
</dbReference>
<sequence>MKKNFLTLMLLLPFTLIAQNRNLGPKSNMFMNNLEDFALQKIDKVFTSEYSNNVSGKMYLFDEWQNCVVRTNLKEEGLNFTVPCNYNLYTDKFEMKIDGEKYFLKKEAVVEIIKGNRIFVPIDDEIKGEARNYMEILGTGEKYDLVNVYELKIKDVQSKRSLGLYEKKISTTDKMFFLDQKNQALIEVPRRKKKIYKLLDLSAQEKEEIDGNIKRTKNLIKAVELAG</sequence>
<evidence type="ECO:0000256" key="1">
    <source>
        <dbReference type="SAM" id="SignalP"/>
    </source>
</evidence>